<organism evidence="1 2">
    <name type="scientific">Eumeta variegata</name>
    <name type="common">Bagworm moth</name>
    <name type="synonym">Eumeta japonica</name>
    <dbReference type="NCBI Taxonomy" id="151549"/>
    <lineage>
        <taxon>Eukaryota</taxon>
        <taxon>Metazoa</taxon>
        <taxon>Ecdysozoa</taxon>
        <taxon>Arthropoda</taxon>
        <taxon>Hexapoda</taxon>
        <taxon>Insecta</taxon>
        <taxon>Pterygota</taxon>
        <taxon>Neoptera</taxon>
        <taxon>Endopterygota</taxon>
        <taxon>Lepidoptera</taxon>
        <taxon>Glossata</taxon>
        <taxon>Ditrysia</taxon>
        <taxon>Tineoidea</taxon>
        <taxon>Psychidae</taxon>
        <taxon>Oiketicinae</taxon>
        <taxon>Eumeta</taxon>
    </lineage>
</organism>
<evidence type="ECO:0000313" key="2">
    <source>
        <dbReference type="Proteomes" id="UP000299102"/>
    </source>
</evidence>
<name>A0A4C1WED2_EUMVA</name>
<sequence length="168" mass="20619">MADELKIDHKTVLINLKKDRNIKKLDTWISYEFTEKNLRNRILICNSLLKHNEIERFWKRLMKNELPTTRMVKRLASFTDYNETRNKMMQFLWWDWKDIMSFYRRENHQFEFVLVTADKTQARSWEYRLELIYGKGVVFHHHNARRHIFVHSANIERDWLASINASTT</sequence>
<dbReference type="GO" id="GO:0003676">
    <property type="term" value="F:nucleic acid binding"/>
    <property type="evidence" value="ECO:0007669"/>
    <property type="project" value="InterPro"/>
</dbReference>
<accession>A0A4C1WED2</accession>
<comment type="caution">
    <text evidence="1">The sequence shown here is derived from an EMBL/GenBank/DDBJ whole genome shotgun (WGS) entry which is preliminary data.</text>
</comment>
<dbReference type="OrthoDB" id="616263at2759"/>
<keyword evidence="1" id="KW-0808">Transferase</keyword>
<dbReference type="Proteomes" id="UP000299102">
    <property type="component" value="Unassembled WGS sequence"/>
</dbReference>
<keyword evidence="1" id="KW-0489">Methyltransferase</keyword>
<dbReference type="AlphaFoldDB" id="A0A4C1WED2"/>
<dbReference type="GO" id="GO:0008168">
    <property type="term" value="F:methyltransferase activity"/>
    <property type="evidence" value="ECO:0007669"/>
    <property type="project" value="UniProtKB-KW"/>
</dbReference>
<dbReference type="Gene3D" id="3.30.420.10">
    <property type="entry name" value="Ribonuclease H-like superfamily/Ribonuclease H"/>
    <property type="match status" value="1"/>
</dbReference>
<dbReference type="EMBL" id="BGZK01000531">
    <property type="protein sequence ID" value="GBP48832.1"/>
    <property type="molecule type" value="Genomic_DNA"/>
</dbReference>
<evidence type="ECO:0000313" key="1">
    <source>
        <dbReference type="EMBL" id="GBP48832.1"/>
    </source>
</evidence>
<reference evidence="1 2" key="1">
    <citation type="journal article" date="2019" name="Commun. Biol.">
        <title>The bagworm genome reveals a unique fibroin gene that provides high tensile strength.</title>
        <authorList>
            <person name="Kono N."/>
            <person name="Nakamura H."/>
            <person name="Ohtoshi R."/>
            <person name="Tomita M."/>
            <person name="Numata K."/>
            <person name="Arakawa K."/>
        </authorList>
    </citation>
    <scope>NUCLEOTIDE SEQUENCE [LARGE SCALE GENOMIC DNA]</scope>
</reference>
<protein>
    <submittedName>
        <fullName evidence="1">Histone-lysine N-methyltransferase SETMAR</fullName>
    </submittedName>
</protein>
<keyword evidence="2" id="KW-1185">Reference proteome</keyword>
<proteinExistence type="predicted"/>
<dbReference type="InterPro" id="IPR036397">
    <property type="entry name" value="RNaseH_sf"/>
</dbReference>
<gene>
    <name evidence="1" type="primary">SETMAR</name>
    <name evidence="1" type="ORF">EVAR_8440_1</name>
</gene>
<dbReference type="GO" id="GO:0032259">
    <property type="term" value="P:methylation"/>
    <property type="evidence" value="ECO:0007669"/>
    <property type="project" value="UniProtKB-KW"/>
</dbReference>